<gene>
    <name evidence="9" type="ORF">IQ10_00729</name>
</gene>
<feature type="transmembrane region" description="Helical" evidence="8">
    <location>
        <begin position="146"/>
        <end position="165"/>
    </location>
</feature>
<feature type="transmembrane region" description="Helical" evidence="8">
    <location>
        <begin position="78"/>
        <end position="101"/>
    </location>
</feature>
<dbReference type="InterPro" id="IPR004761">
    <property type="entry name" value="Spore_GerAB"/>
</dbReference>
<dbReference type="PANTHER" id="PTHR34975:SF2">
    <property type="entry name" value="SPORE GERMINATION PROTEIN A2"/>
    <property type="match status" value="1"/>
</dbReference>
<keyword evidence="7 8" id="KW-0472">Membrane</keyword>
<evidence type="ECO:0000256" key="7">
    <source>
        <dbReference type="ARBA" id="ARBA00023136"/>
    </source>
</evidence>
<accession>A0A562QQJ1</accession>
<comment type="similarity">
    <text evidence="2">Belongs to the amino acid-polyamine-organocation (APC) superfamily. Spore germination protein (SGP) (TC 2.A.3.9) family.</text>
</comment>
<dbReference type="AlphaFoldDB" id="A0A562QQJ1"/>
<evidence type="ECO:0000313" key="10">
    <source>
        <dbReference type="Proteomes" id="UP000315711"/>
    </source>
</evidence>
<feature type="transmembrane region" description="Helical" evidence="8">
    <location>
        <begin position="185"/>
        <end position="205"/>
    </location>
</feature>
<dbReference type="Gene3D" id="1.20.1740.10">
    <property type="entry name" value="Amino acid/polyamine transporter I"/>
    <property type="match status" value="1"/>
</dbReference>
<dbReference type="Proteomes" id="UP000315711">
    <property type="component" value="Unassembled WGS sequence"/>
</dbReference>
<dbReference type="NCBIfam" id="TIGR00912">
    <property type="entry name" value="2A0309"/>
    <property type="match status" value="1"/>
</dbReference>
<evidence type="ECO:0000256" key="4">
    <source>
        <dbReference type="ARBA" id="ARBA00022544"/>
    </source>
</evidence>
<evidence type="ECO:0000313" key="9">
    <source>
        <dbReference type="EMBL" id="TWI59018.1"/>
    </source>
</evidence>
<dbReference type="GO" id="GO:0009847">
    <property type="term" value="P:spore germination"/>
    <property type="evidence" value="ECO:0007669"/>
    <property type="project" value="InterPro"/>
</dbReference>
<keyword evidence="4" id="KW-0309">Germination</keyword>
<dbReference type="EMBL" id="VLKZ01000002">
    <property type="protein sequence ID" value="TWI59018.1"/>
    <property type="molecule type" value="Genomic_DNA"/>
</dbReference>
<protein>
    <submittedName>
        <fullName evidence="9">Spore germination protein (Amino acid permease)</fullName>
    </submittedName>
</protein>
<dbReference type="GO" id="GO:0016020">
    <property type="term" value="C:membrane"/>
    <property type="evidence" value="ECO:0007669"/>
    <property type="project" value="UniProtKB-SubCell"/>
</dbReference>
<evidence type="ECO:0000256" key="5">
    <source>
        <dbReference type="ARBA" id="ARBA00022692"/>
    </source>
</evidence>
<feature type="transmembrane region" description="Helical" evidence="8">
    <location>
        <begin position="336"/>
        <end position="357"/>
    </location>
</feature>
<name>A0A562QQJ1_9BACI</name>
<reference evidence="9 10" key="1">
    <citation type="journal article" date="2015" name="Stand. Genomic Sci.">
        <title>Genomic Encyclopedia of Bacterial and Archaeal Type Strains, Phase III: the genomes of soil and plant-associated and newly described type strains.</title>
        <authorList>
            <person name="Whitman W.B."/>
            <person name="Woyke T."/>
            <person name="Klenk H.P."/>
            <person name="Zhou Y."/>
            <person name="Lilburn T.G."/>
            <person name="Beck B.J."/>
            <person name="De Vos P."/>
            <person name="Vandamme P."/>
            <person name="Eisen J.A."/>
            <person name="Garrity G."/>
            <person name="Hugenholtz P."/>
            <person name="Kyrpides N.C."/>
        </authorList>
    </citation>
    <scope>NUCLEOTIDE SEQUENCE [LARGE SCALE GENOMIC DNA]</scope>
    <source>
        <strain evidence="9 10">CGMCC 1.10116</strain>
    </source>
</reference>
<keyword evidence="6 8" id="KW-1133">Transmembrane helix</keyword>
<evidence type="ECO:0000256" key="1">
    <source>
        <dbReference type="ARBA" id="ARBA00004141"/>
    </source>
</evidence>
<feature type="transmembrane region" description="Helical" evidence="8">
    <location>
        <begin position="37"/>
        <end position="57"/>
    </location>
</feature>
<dbReference type="PANTHER" id="PTHR34975">
    <property type="entry name" value="SPORE GERMINATION PROTEIN A2"/>
    <property type="match status" value="1"/>
</dbReference>
<dbReference type="RefSeq" id="WP_158639981.1">
    <property type="nucleotide sequence ID" value="NZ_VLKZ01000002.1"/>
</dbReference>
<dbReference type="Pfam" id="PF03845">
    <property type="entry name" value="Spore_permease"/>
    <property type="match status" value="1"/>
</dbReference>
<evidence type="ECO:0000256" key="3">
    <source>
        <dbReference type="ARBA" id="ARBA00022448"/>
    </source>
</evidence>
<sequence>MKKHHIGIHEVASVGIIFIITKIFLPLPRAMVEIGGTAAWMIILIAALFCPLCWWGIKGVMTNAKPGSSLITATEEIMGPYLGSLINLSYFSFFFMVAFMILREFSEVLATDIIPRTPLSFILLSLLIPASVVAHSGIEVLGRISWITIGLVVSSLAILLFGGVLTHSEPNALVPFWGTGKSQVISSGVVKSSLFSEFLVFGFLIPRMRKQEEWAKAAWWCITISFLILLCTIIAYLFIFPYPTAIRVNFPLLEISRIIIFGRWIQRVESIFLIVWLICTVIKLSIAVYCSTVTLSQMLKLPTHQPLIFPLMICIYSFAILPTSEMSAVNWDQDFLRVYGSIFSICLPLLTWGVGILRKKRRTT</sequence>
<dbReference type="OrthoDB" id="2078716at2"/>
<keyword evidence="3" id="KW-0813">Transport</keyword>
<proteinExistence type="inferred from homology"/>
<organism evidence="9 10">
    <name type="scientific">Halalkalibacter nanhaiisediminis</name>
    <dbReference type="NCBI Taxonomy" id="688079"/>
    <lineage>
        <taxon>Bacteria</taxon>
        <taxon>Bacillati</taxon>
        <taxon>Bacillota</taxon>
        <taxon>Bacilli</taxon>
        <taxon>Bacillales</taxon>
        <taxon>Bacillaceae</taxon>
        <taxon>Halalkalibacter</taxon>
    </lineage>
</organism>
<keyword evidence="5 8" id="KW-0812">Transmembrane</keyword>
<feature type="transmembrane region" description="Helical" evidence="8">
    <location>
        <begin position="217"/>
        <end position="239"/>
    </location>
</feature>
<feature type="transmembrane region" description="Helical" evidence="8">
    <location>
        <begin position="307"/>
        <end position="324"/>
    </location>
</feature>
<feature type="transmembrane region" description="Helical" evidence="8">
    <location>
        <begin position="113"/>
        <end position="134"/>
    </location>
</feature>
<feature type="transmembrane region" description="Helical" evidence="8">
    <location>
        <begin position="271"/>
        <end position="295"/>
    </location>
</feature>
<feature type="transmembrane region" description="Helical" evidence="8">
    <location>
        <begin position="7"/>
        <end position="25"/>
    </location>
</feature>
<evidence type="ECO:0000256" key="8">
    <source>
        <dbReference type="SAM" id="Phobius"/>
    </source>
</evidence>
<keyword evidence="10" id="KW-1185">Reference proteome</keyword>
<evidence type="ECO:0000256" key="6">
    <source>
        <dbReference type="ARBA" id="ARBA00022989"/>
    </source>
</evidence>
<comment type="subcellular location">
    <subcellularLocation>
        <location evidence="1">Membrane</location>
        <topology evidence="1">Multi-pass membrane protein</topology>
    </subcellularLocation>
</comment>
<evidence type="ECO:0000256" key="2">
    <source>
        <dbReference type="ARBA" id="ARBA00007998"/>
    </source>
</evidence>
<comment type="caution">
    <text evidence="9">The sequence shown here is derived from an EMBL/GenBank/DDBJ whole genome shotgun (WGS) entry which is preliminary data.</text>
</comment>